<dbReference type="PRINTS" id="PR01245">
    <property type="entry name" value="RAD1REC1"/>
</dbReference>
<evidence type="ECO:0000256" key="5">
    <source>
        <dbReference type="ARBA" id="ARBA00023242"/>
    </source>
</evidence>
<keyword evidence="6" id="KW-0812">Transmembrane</keyword>
<dbReference type="Proteomes" id="UP000297716">
    <property type="component" value="Unassembled WGS sequence"/>
</dbReference>
<organism evidence="7 8">
    <name type="scientific">Xylaria hypoxylon</name>
    <dbReference type="NCBI Taxonomy" id="37992"/>
    <lineage>
        <taxon>Eukaryota</taxon>
        <taxon>Fungi</taxon>
        <taxon>Dikarya</taxon>
        <taxon>Ascomycota</taxon>
        <taxon>Pezizomycotina</taxon>
        <taxon>Sordariomycetes</taxon>
        <taxon>Xylariomycetidae</taxon>
        <taxon>Xylariales</taxon>
        <taxon>Xylariaceae</taxon>
        <taxon>Xylaria</taxon>
    </lineage>
</organism>
<evidence type="ECO:0000256" key="4">
    <source>
        <dbReference type="ARBA" id="ARBA00023204"/>
    </source>
</evidence>
<evidence type="ECO:0000256" key="1">
    <source>
        <dbReference type="ARBA" id="ARBA00004123"/>
    </source>
</evidence>
<keyword evidence="4" id="KW-0234">DNA repair</keyword>
<name>A0A4Z0YP59_9PEZI</name>
<dbReference type="InterPro" id="IPR046938">
    <property type="entry name" value="DNA_clamp_sf"/>
</dbReference>
<dbReference type="OrthoDB" id="337581at2759"/>
<dbReference type="EMBL" id="SKBN01000040">
    <property type="protein sequence ID" value="TGJ85724.1"/>
    <property type="molecule type" value="Genomic_DNA"/>
</dbReference>
<evidence type="ECO:0000313" key="7">
    <source>
        <dbReference type="EMBL" id="TGJ85724.1"/>
    </source>
</evidence>
<evidence type="ECO:0000256" key="3">
    <source>
        <dbReference type="ARBA" id="ARBA00022763"/>
    </source>
</evidence>
<dbReference type="InterPro" id="IPR003011">
    <property type="entry name" value="Cell_cycle_checkpoint_Rad1"/>
</dbReference>
<comment type="caution">
    <text evidence="7">The sequence shown here is derived from an EMBL/GenBank/DDBJ whole genome shotgun (WGS) entry which is preliminary data.</text>
</comment>
<keyword evidence="6" id="KW-0472">Membrane</keyword>
<dbReference type="GO" id="GO:0000077">
    <property type="term" value="P:DNA damage checkpoint signaling"/>
    <property type="evidence" value="ECO:0007669"/>
    <property type="project" value="InterPro"/>
</dbReference>
<dbReference type="Gene3D" id="3.70.10.10">
    <property type="match status" value="1"/>
</dbReference>
<evidence type="ECO:0000256" key="2">
    <source>
        <dbReference type="ARBA" id="ARBA00010991"/>
    </source>
</evidence>
<keyword evidence="5" id="KW-0539">Nucleus</keyword>
<evidence type="ECO:0008006" key="9">
    <source>
        <dbReference type="Google" id="ProtNLM"/>
    </source>
</evidence>
<dbReference type="SUPFAM" id="SSF55979">
    <property type="entry name" value="DNA clamp"/>
    <property type="match status" value="1"/>
</dbReference>
<comment type="similarity">
    <text evidence="2">Belongs to the rad1 family.</text>
</comment>
<gene>
    <name evidence="7" type="ORF">E0Z10_g3080</name>
</gene>
<dbReference type="GO" id="GO:0006281">
    <property type="term" value="P:DNA repair"/>
    <property type="evidence" value="ECO:0007669"/>
    <property type="project" value="UniProtKB-KW"/>
</dbReference>
<dbReference type="Pfam" id="PF02144">
    <property type="entry name" value="Rad1"/>
    <property type="match status" value="1"/>
</dbReference>
<keyword evidence="6" id="KW-1133">Transmembrane helix</keyword>
<dbReference type="PRINTS" id="PR01246">
    <property type="entry name" value="RAD1REPAIR"/>
</dbReference>
<sequence length="395" mass="43576">MDSSLRDIWQTASGSPFQPAVGKGSQFFVGFVLLLLGLGLTGGFAFVLTSPTQIDLSPASPSTVFQLDWLSPSERSTCSVLSEFTSRERERYPQKSDSWTDENVPVFSPKVDVQLTHDGIRFAADHSRVMQGVAFLDQSLFTTYTLNWPESAKTTPRFQMNLSAFLEALQIFGAADAAVKAAKTDVDSYRSNLRNYRPDAFSHQTLGMPGTCCLVYEEDGSPLSVIMEESDVKTQCNMVTYTPESPDDIPFDREDLTFKIIMQARWLLDSLSELAPLSPVRITVSALPSAPYLKLASGGATGSASVDFSNGRDLLETFSVREPWVQSFKFDLVKSASEAMRIASKVSFRGDGQGVLSLQFMVETESGLVSFLDFRFVPYITQEDEESESESDGED</sequence>
<protein>
    <recommendedName>
        <fullName evidence="9">DNA repair exonuclease rad1</fullName>
    </recommendedName>
</protein>
<dbReference type="InterPro" id="IPR003021">
    <property type="entry name" value="Rad1_Rec1_Rad17"/>
</dbReference>
<dbReference type="STRING" id="37992.A0A4Z0YP59"/>
<dbReference type="AlphaFoldDB" id="A0A4Z0YP59"/>
<reference evidence="7 8" key="1">
    <citation type="submission" date="2019-03" db="EMBL/GenBank/DDBJ databases">
        <title>Draft genome sequence of Xylaria hypoxylon DSM 108379, a ubiquitous saprotrophic-parasitic fungi on hardwood.</title>
        <authorList>
            <person name="Buettner E."/>
            <person name="Leonhardt S."/>
            <person name="Gebauer A.M."/>
            <person name="Liers C."/>
            <person name="Hofrichter M."/>
            <person name="Kellner H."/>
        </authorList>
    </citation>
    <scope>NUCLEOTIDE SEQUENCE [LARGE SCALE GENOMIC DNA]</scope>
    <source>
        <strain evidence="7 8">DSM 108379</strain>
    </source>
</reference>
<evidence type="ECO:0000313" key="8">
    <source>
        <dbReference type="Proteomes" id="UP000297716"/>
    </source>
</evidence>
<accession>A0A4Z0YP59</accession>
<evidence type="ECO:0000256" key="6">
    <source>
        <dbReference type="SAM" id="Phobius"/>
    </source>
</evidence>
<dbReference type="PANTHER" id="PTHR10870">
    <property type="entry name" value="CELL CYCLE CHECKPOINT PROTEIN RAD1"/>
    <property type="match status" value="1"/>
</dbReference>
<dbReference type="GO" id="GO:0030896">
    <property type="term" value="C:checkpoint clamp complex"/>
    <property type="evidence" value="ECO:0007669"/>
    <property type="project" value="TreeGrafter"/>
</dbReference>
<dbReference type="PANTHER" id="PTHR10870:SF0">
    <property type="entry name" value="CELL CYCLE CHECKPOINT PROTEIN RAD1"/>
    <property type="match status" value="1"/>
</dbReference>
<dbReference type="CDD" id="cd00577">
    <property type="entry name" value="PCNA"/>
    <property type="match status" value="1"/>
</dbReference>
<proteinExistence type="inferred from homology"/>
<keyword evidence="3" id="KW-0227">DNA damage</keyword>
<comment type="subcellular location">
    <subcellularLocation>
        <location evidence="1">Nucleus</location>
    </subcellularLocation>
</comment>
<feature type="transmembrane region" description="Helical" evidence="6">
    <location>
        <begin position="27"/>
        <end position="48"/>
    </location>
</feature>
<keyword evidence="8" id="KW-1185">Reference proteome</keyword>